<sequence>MSHDTLITIWFGLWGLIWTVYFVLDAYALGTGIVFPFLAKNEKEQRQLQEAIGPFWGGNEVWLITAGGATFAAFPVTYALMFSYLYTPLMLILFALFFRATGLEFMHKIDNARWKSFWKWSFFTSSFAIALLFGVMFANLFYGLEIDQAGYHGTLLSLLHPYGLLGGILFVSLFTLSGCVWIAVKTKGAIRTRALKWAQKVWFVSVPVLAIFMVATNNRTPLFEKFAQYSALWLLPVLALLFLLAVITFLRKGHSGLAFGGVSVSIVLVMASGFAGMFPNMLPSRLEPAWSVTMFEAAGSQLNLSIMLGVALVMVPIVIMYQLWLYRIFREKISPDNAKGYH</sequence>
<feature type="transmembrane region" description="Helical" evidence="12">
    <location>
        <begin position="227"/>
        <end position="250"/>
    </location>
</feature>
<keyword evidence="3" id="KW-0813">Transport</keyword>
<keyword evidence="4" id="KW-1003">Cell membrane</keyword>
<dbReference type="Pfam" id="PF02322">
    <property type="entry name" value="Cyt_bd_oxida_II"/>
    <property type="match status" value="1"/>
</dbReference>
<dbReference type="RefSeq" id="WP_146808437.1">
    <property type="nucleotide sequence ID" value="NZ_BJXX01000024.1"/>
</dbReference>
<comment type="subcellular location">
    <subcellularLocation>
        <location evidence="1">Cell membrane</location>
        <topology evidence="1">Multi-pass membrane protein</topology>
    </subcellularLocation>
</comment>
<dbReference type="GO" id="GO:0005886">
    <property type="term" value="C:plasma membrane"/>
    <property type="evidence" value="ECO:0007669"/>
    <property type="project" value="UniProtKB-SubCell"/>
</dbReference>
<keyword evidence="7" id="KW-0479">Metal-binding</keyword>
<dbReference type="GO" id="GO:0070069">
    <property type="term" value="C:cytochrome complex"/>
    <property type="evidence" value="ECO:0007669"/>
    <property type="project" value="TreeGrafter"/>
</dbReference>
<evidence type="ECO:0000256" key="3">
    <source>
        <dbReference type="ARBA" id="ARBA00022448"/>
    </source>
</evidence>
<evidence type="ECO:0000256" key="7">
    <source>
        <dbReference type="ARBA" id="ARBA00022723"/>
    </source>
</evidence>
<feature type="transmembrane region" description="Helical" evidence="12">
    <location>
        <begin position="257"/>
        <end position="282"/>
    </location>
</feature>
<dbReference type="PIRSF" id="PIRSF000267">
    <property type="entry name" value="Cyt_oxidse_sub2"/>
    <property type="match status" value="1"/>
</dbReference>
<evidence type="ECO:0000256" key="4">
    <source>
        <dbReference type="ARBA" id="ARBA00022475"/>
    </source>
</evidence>
<comment type="similarity">
    <text evidence="2">Belongs to the cytochrome ubiquinol oxidase subunit 2 family.</text>
</comment>
<evidence type="ECO:0000256" key="5">
    <source>
        <dbReference type="ARBA" id="ARBA00022617"/>
    </source>
</evidence>
<evidence type="ECO:0000256" key="2">
    <source>
        <dbReference type="ARBA" id="ARBA00007543"/>
    </source>
</evidence>
<feature type="transmembrane region" description="Helical" evidence="12">
    <location>
        <begin position="117"/>
        <end position="142"/>
    </location>
</feature>
<feature type="transmembrane region" description="Helical" evidence="12">
    <location>
        <begin position="86"/>
        <end position="105"/>
    </location>
</feature>
<proteinExistence type="inferred from homology"/>
<evidence type="ECO:0000313" key="14">
    <source>
        <dbReference type="Proteomes" id="UP000321157"/>
    </source>
</evidence>
<dbReference type="GO" id="GO:0019646">
    <property type="term" value="P:aerobic electron transport chain"/>
    <property type="evidence" value="ECO:0007669"/>
    <property type="project" value="TreeGrafter"/>
</dbReference>
<feature type="transmembrane region" description="Helical" evidence="12">
    <location>
        <begin position="6"/>
        <end position="39"/>
    </location>
</feature>
<evidence type="ECO:0000256" key="11">
    <source>
        <dbReference type="ARBA" id="ARBA00023136"/>
    </source>
</evidence>
<name>A0A511V2P2_9BACL</name>
<dbReference type="GO" id="GO:0009055">
    <property type="term" value="F:electron transfer activity"/>
    <property type="evidence" value="ECO:0007669"/>
    <property type="project" value="TreeGrafter"/>
</dbReference>
<comment type="caution">
    <text evidence="13">The sequence shown here is derived from an EMBL/GenBank/DDBJ whole genome shotgun (WGS) entry which is preliminary data.</text>
</comment>
<protein>
    <submittedName>
        <fullName evidence="13">Cytochrome c oxidase assembly protein</fullName>
    </submittedName>
</protein>
<keyword evidence="10" id="KW-0408">Iron</keyword>
<feature type="transmembrane region" description="Helical" evidence="12">
    <location>
        <begin position="197"/>
        <end position="215"/>
    </location>
</feature>
<dbReference type="PANTHER" id="PTHR43141:SF5">
    <property type="entry name" value="CYTOCHROME BD-I UBIQUINOL OXIDASE SUBUNIT 2"/>
    <property type="match status" value="1"/>
</dbReference>
<evidence type="ECO:0000256" key="10">
    <source>
        <dbReference type="ARBA" id="ARBA00023004"/>
    </source>
</evidence>
<gene>
    <name evidence="13" type="ORF">ADA01nite_05990</name>
</gene>
<keyword evidence="14" id="KW-1185">Reference proteome</keyword>
<dbReference type="AlphaFoldDB" id="A0A511V2P2"/>
<dbReference type="EMBL" id="BJXX01000024">
    <property type="protein sequence ID" value="GEN33139.1"/>
    <property type="molecule type" value="Genomic_DNA"/>
</dbReference>
<feature type="transmembrane region" description="Helical" evidence="12">
    <location>
        <begin position="302"/>
        <end position="324"/>
    </location>
</feature>
<dbReference type="NCBIfam" id="TIGR00203">
    <property type="entry name" value="cydB"/>
    <property type="match status" value="1"/>
</dbReference>
<evidence type="ECO:0000256" key="6">
    <source>
        <dbReference type="ARBA" id="ARBA00022692"/>
    </source>
</evidence>
<dbReference type="GO" id="GO:0046872">
    <property type="term" value="F:metal ion binding"/>
    <property type="evidence" value="ECO:0007669"/>
    <property type="project" value="UniProtKB-KW"/>
</dbReference>
<keyword evidence="11 12" id="KW-0472">Membrane</keyword>
<evidence type="ECO:0000313" key="13">
    <source>
        <dbReference type="EMBL" id="GEN33139.1"/>
    </source>
</evidence>
<keyword evidence="5" id="KW-0349">Heme</keyword>
<evidence type="ECO:0000256" key="12">
    <source>
        <dbReference type="SAM" id="Phobius"/>
    </source>
</evidence>
<feature type="transmembrane region" description="Helical" evidence="12">
    <location>
        <begin position="162"/>
        <end position="185"/>
    </location>
</feature>
<keyword evidence="6 12" id="KW-0812">Transmembrane</keyword>
<keyword evidence="9 12" id="KW-1133">Transmembrane helix</keyword>
<dbReference type="InterPro" id="IPR003317">
    <property type="entry name" value="Cyt-d_oxidase_su2"/>
</dbReference>
<keyword evidence="8" id="KW-0249">Electron transport</keyword>
<evidence type="ECO:0000256" key="8">
    <source>
        <dbReference type="ARBA" id="ARBA00022982"/>
    </source>
</evidence>
<organism evidence="13 14">
    <name type="scientific">Aneurinibacillus danicus</name>
    <dbReference type="NCBI Taxonomy" id="267746"/>
    <lineage>
        <taxon>Bacteria</taxon>
        <taxon>Bacillati</taxon>
        <taxon>Bacillota</taxon>
        <taxon>Bacilli</taxon>
        <taxon>Bacillales</taxon>
        <taxon>Paenibacillaceae</taxon>
        <taxon>Aneurinibacillus group</taxon>
        <taxon>Aneurinibacillus</taxon>
    </lineage>
</organism>
<dbReference type="PANTHER" id="PTHR43141">
    <property type="entry name" value="CYTOCHROME BD2 SUBUNIT II"/>
    <property type="match status" value="1"/>
</dbReference>
<evidence type="ECO:0000256" key="9">
    <source>
        <dbReference type="ARBA" id="ARBA00022989"/>
    </source>
</evidence>
<reference evidence="13 14" key="1">
    <citation type="submission" date="2019-07" db="EMBL/GenBank/DDBJ databases">
        <title>Whole genome shotgun sequence of Aneurinibacillus danicus NBRC 102444.</title>
        <authorList>
            <person name="Hosoyama A."/>
            <person name="Uohara A."/>
            <person name="Ohji S."/>
            <person name="Ichikawa N."/>
        </authorList>
    </citation>
    <scope>NUCLEOTIDE SEQUENCE [LARGE SCALE GENOMIC DNA]</scope>
    <source>
        <strain evidence="13 14">NBRC 102444</strain>
    </source>
</reference>
<accession>A0A511V2P2</accession>
<dbReference type="OrthoDB" id="9776710at2"/>
<dbReference type="Proteomes" id="UP000321157">
    <property type="component" value="Unassembled WGS sequence"/>
</dbReference>
<dbReference type="GO" id="GO:0016682">
    <property type="term" value="F:oxidoreductase activity, acting on diphenols and related substances as donors, oxygen as acceptor"/>
    <property type="evidence" value="ECO:0007669"/>
    <property type="project" value="TreeGrafter"/>
</dbReference>
<evidence type="ECO:0000256" key="1">
    <source>
        <dbReference type="ARBA" id="ARBA00004651"/>
    </source>
</evidence>